<evidence type="ECO:0000313" key="1">
    <source>
        <dbReference type="EMBL" id="SQC67411.1"/>
    </source>
</evidence>
<dbReference type="Proteomes" id="UP000250257">
    <property type="component" value="Unassembled WGS sequence"/>
</dbReference>
<dbReference type="EMBL" id="UAWT01000007">
    <property type="protein sequence ID" value="SQC67411.1"/>
    <property type="molecule type" value="Genomic_DNA"/>
</dbReference>
<evidence type="ECO:0000313" key="2">
    <source>
        <dbReference type="Proteomes" id="UP000250257"/>
    </source>
</evidence>
<gene>
    <name evidence="1" type="ORF">NCTC13940_00810</name>
</gene>
<sequence length="29" mass="3174">MTVAPIDKNGKADTIEIVIIYAKNRATNL</sequence>
<protein>
    <submittedName>
        <fullName evidence="1">Uncharacterized protein</fullName>
    </submittedName>
</protein>
<accession>A0A2X3H4G0</accession>
<proteinExistence type="predicted"/>
<reference evidence="1 2" key="1">
    <citation type="submission" date="2018-06" db="EMBL/GenBank/DDBJ databases">
        <authorList>
            <consortium name="Pathogen Informatics"/>
            <person name="Doyle S."/>
        </authorList>
    </citation>
    <scope>NUCLEOTIDE SEQUENCE [LARGE SCALE GENOMIC DNA]</scope>
    <source>
        <strain evidence="1 2">NCTC13940</strain>
    </source>
</reference>
<name>A0A2X3H4G0_9LIST</name>
<organism evidence="1 2">
    <name type="scientific">Listeria fleischmannii subsp. fleischmannii</name>
    <dbReference type="NCBI Taxonomy" id="1671902"/>
    <lineage>
        <taxon>Bacteria</taxon>
        <taxon>Bacillati</taxon>
        <taxon>Bacillota</taxon>
        <taxon>Bacilli</taxon>
        <taxon>Bacillales</taxon>
        <taxon>Listeriaceae</taxon>
        <taxon>Listeria</taxon>
    </lineage>
</organism>
<dbReference type="AlphaFoldDB" id="A0A2X3H4G0"/>